<comment type="caution">
    <text evidence="3">The sequence shown here is derived from an EMBL/GenBank/DDBJ whole genome shotgun (WGS) entry which is preliminary data.</text>
</comment>
<evidence type="ECO:0000256" key="1">
    <source>
        <dbReference type="SAM" id="MobiDB-lite"/>
    </source>
</evidence>
<sequence length="141" mass="15302">MATDITLILSTVFFTSILLHLPSMTMSDEPCPYPCYSPPTGTGPVTVIGMTPPPPPYETGSYSPPGNYPTPTGNFPYNPSPNSGNNYYGPPPPDPILPYFPYYYRKPPHKTDASSAAGNVPKSRIMIATVTTFVFGFTLIF</sequence>
<evidence type="ECO:0000313" key="3">
    <source>
        <dbReference type="EMBL" id="OAY25225.1"/>
    </source>
</evidence>
<organism evidence="3 4">
    <name type="scientific">Manihot esculenta</name>
    <name type="common">Cassava</name>
    <name type="synonym">Jatropha manihot</name>
    <dbReference type="NCBI Taxonomy" id="3983"/>
    <lineage>
        <taxon>Eukaryota</taxon>
        <taxon>Viridiplantae</taxon>
        <taxon>Streptophyta</taxon>
        <taxon>Embryophyta</taxon>
        <taxon>Tracheophyta</taxon>
        <taxon>Spermatophyta</taxon>
        <taxon>Magnoliopsida</taxon>
        <taxon>eudicotyledons</taxon>
        <taxon>Gunneridae</taxon>
        <taxon>Pentapetalae</taxon>
        <taxon>rosids</taxon>
        <taxon>fabids</taxon>
        <taxon>Malpighiales</taxon>
        <taxon>Euphorbiaceae</taxon>
        <taxon>Crotonoideae</taxon>
        <taxon>Manihoteae</taxon>
        <taxon>Manihot</taxon>
    </lineage>
</organism>
<dbReference type="EMBL" id="CM004403">
    <property type="protein sequence ID" value="OAY25225.1"/>
    <property type="molecule type" value="Genomic_DNA"/>
</dbReference>
<feature type="compositionally biased region" description="Polar residues" evidence="1">
    <location>
        <begin position="60"/>
        <end position="73"/>
    </location>
</feature>
<proteinExistence type="predicted"/>
<dbReference type="OrthoDB" id="851108at2759"/>
<dbReference type="PANTHER" id="PTHR37702:SF1">
    <property type="entry name" value="HYDROXYPROLINE-RICH GLYCOPROTEIN FAMILY PROTEIN"/>
    <property type="match status" value="1"/>
</dbReference>
<accession>A0A2C9U5U3</accession>
<reference evidence="4" key="1">
    <citation type="journal article" date="2016" name="Nat. Biotechnol.">
        <title>Sequencing wild and cultivated cassava and related species reveals extensive interspecific hybridization and genetic diversity.</title>
        <authorList>
            <person name="Bredeson J.V."/>
            <person name="Lyons J.B."/>
            <person name="Prochnik S.E."/>
            <person name="Wu G.A."/>
            <person name="Ha C.M."/>
            <person name="Edsinger-Gonzales E."/>
            <person name="Grimwood J."/>
            <person name="Schmutz J."/>
            <person name="Rabbi I.Y."/>
            <person name="Egesi C."/>
            <person name="Nauluvula P."/>
            <person name="Lebot V."/>
            <person name="Ndunguru J."/>
            <person name="Mkamilo G."/>
            <person name="Bart R.S."/>
            <person name="Setter T.L."/>
            <person name="Gleadow R.M."/>
            <person name="Kulakow P."/>
            <person name="Ferguson M.E."/>
            <person name="Rounsley S."/>
            <person name="Rokhsar D.S."/>
        </authorList>
    </citation>
    <scope>NUCLEOTIDE SEQUENCE [LARGE SCALE GENOMIC DNA]</scope>
    <source>
        <strain evidence="4">cv. AM560-2</strain>
    </source>
</reference>
<keyword evidence="2" id="KW-0732">Signal</keyword>
<feature type="chain" id="PRO_5012226167" evidence="2">
    <location>
        <begin position="28"/>
        <end position="141"/>
    </location>
</feature>
<feature type="signal peptide" evidence="2">
    <location>
        <begin position="1"/>
        <end position="27"/>
    </location>
</feature>
<gene>
    <name evidence="3" type="ORF">MANES_17G076900v8</name>
</gene>
<keyword evidence="4" id="KW-1185">Reference proteome</keyword>
<dbReference type="Gramene" id="Manes.17G076900.1.v8.1">
    <property type="protein sequence ID" value="Manes.17G076900.1.v8.1.CDS.1"/>
    <property type="gene ID" value="Manes.17G076900.v8.1"/>
</dbReference>
<evidence type="ECO:0000256" key="2">
    <source>
        <dbReference type="SAM" id="SignalP"/>
    </source>
</evidence>
<dbReference type="Proteomes" id="UP000091857">
    <property type="component" value="Chromosome 17"/>
</dbReference>
<dbReference type="PANTHER" id="PTHR37702">
    <property type="entry name" value="PROLINE-RICH FAMILY PROTEIN"/>
    <property type="match status" value="1"/>
</dbReference>
<name>A0A2C9U5U3_MANES</name>
<dbReference type="OMA" id="TSDNPCA"/>
<feature type="region of interest" description="Disordered" evidence="1">
    <location>
        <begin position="46"/>
        <end position="88"/>
    </location>
</feature>
<protein>
    <submittedName>
        <fullName evidence="3">Uncharacterized protein</fullName>
    </submittedName>
</protein>
<dbReference type="AlphaFoldDB" id="A0A2C9U5U3"/>
<evidence type="ECO:0000313" key="4">
    <source>
        <dbReference type="Proteomes" id="UP000091857"/>
    </source>
</evidence>
<feature type="compositionally biased region" description="Low complexity" evidence="1">
    <location>
        <begin position="74"/>
        <end position="88"/>
    </location>
</feature>